<dbReference type="AlphaFoldDB" id="A0A0C9Y7V1"/>
<reference evidence="2" key="2">
    <citation type="submission" date="2015-01" db="EMBL/GenBank/DDBJ databases">
        <title>Evolutionary Origins and Diversification of the Mycorrhizal Mutualists.</title>
        <authorList>
            <consortium name="DOE Joint Genome Institute"/>
            <consortium name="Mycorrhizal Genomics Consortium"/>
            <person name="Kohler A."/>
            <person name="Kuo A."/>
            <person name="Nagy L.G."/>
            <person name="Floudas D."/>
            <person name="Copeland A."/>
            <person name="Barry K.W."/>
            <person name="Cichocki N."/>
            <person name="Veneault-Fourrey C."/>
            <person name="LaButti K."/>
            <person name="Lindquist E.A."/>
            <person name="Lipzen A."/>
            <person name="Lundell T."/>
            <person name="Morin E."/>
            <person name="Murat C."/>
            <person name="Riley R."/>
            <person name="Ohm R."/>
            <person name="Sun H."/>
            <person name="Tunlid A."/>
            <person name="Henrissat B."/>
            <person name="Grigoriev I.V."/>
            <person name="Hibbett D.S."/>
            <person name="Martin F."/>
        </authorList>
    </citation>
    <scope>NUCLEOTIDE SEQUENCE [LARGE SCALE GENOMIC DNA]</scope>
    <source>
        <strain evidence="2">441</strain>
    </source>
</reference>
<dbReference type="OrthoDB" id="10638652at2759"/>
<accession>A0A0C9Y7V1</accession>
<evidence type="ECO:0000313" key="1">
    <source>
        <dbReference type="EMBL" id="KIK20775.1"/>
    </source>
</evidence>
<dbReference type="Proteomes" id="UP000054018">
    <property type="component" value="Unassembled WGS sequence"/>
</dbReference>
<organism evidence="1 2">
    <name type="scientific">Pisolithus microcarpus 441</name>
    <dbReference type="NCBI Taxonomy" id="765257"/>
    <lineage>
        <taxon>Eukaryota</taxon>
        <taxon>Fungi</taxon>
        <taxon>Dikarya</taxon>
        <taxon>Basidiomycota</taxon>
        <taxon>Agaricomycotina</taxon>
        <taxon>Agaricomycetes</taxon>
        <taxon>Agaricomycetidae</taxon>
        <taxon>Boletales</taxon>
        <taxon>Sclerodermatineae</taxon>
        <taxon>Pisolithaceae</taxon>
        <taxon>Pisolithus</taxon>
    </lineage>
</organism>
<dbReference type="EMBL" id="KN833759">
    <property type="protein sequence ID" value="KIK20775.1"/>
    <property type="molecule type" value="Genomic_DNA"/>
</dbReference>
<protein>
    <submittedName>
        <fullName evidence="1">Uncharacterized protein</fullName>
    </submittedName>
</protein>
<name>A0A0C9Y7V1_9AGAM</name>
<keyword evidence="2" id="KW-1185">Reference proteome</keyword>
<proteinExistence type="predicted"/>
<sequence length="171" mass="19169">MYELCVARREYFPSPSVRPGRPDIPWLPFLTGLASTHECGEAVAGYPRQSSLPTVVLNDPCFFFNPAHRVPTDQYKCSCQTLISKSFHTGKLRALNWNSHSPLPTAGGSLLMTCAARGATRYKVAKVSTHVCYFSISQTIEKLWLGQPYPHVQSECKVKVHIRGHRIFGYV</sequence>
<gene>
    <name evidence="1" type="ORF">PISMIDRAFT_681946</name>
</gene>
<reference evidence="1 2" key="1">
    <citation type="submission" date="2014-04" db="EMBL/GenBank/DDBJ databases">
        <authorList>
            <consortium name="DOE Joint Genome Institute"/>
            <person name="Kuo A."/>
            <person name="Kohler A."/>
            <person name="Costa M.D."/>
            <person name="Nagy L.G."/>
            <person name="Floudas D."/>
            <person name="Copeland A."/>
            <person name="Barry K.W."/>
            <person name="Cichocki N."/>
            <person name="Veneault-Fourrey C."/>
            <person name="LaButti K."/>
            <person name="Lindquist E.A."/>
            <person name="Lipzen A."/>
            <person name="Lundell T."/>
            <person name="Morin E."/>
            <person name="Murat C."/>
            <person name="Sun H."/>
            <person name="Tunlid A."/>
            <person name="Henrissat B."/>
            <person name="Grigoriev I.V."/>
            <person name="Hibbett D.S."/>
            <person name="Martin F."/>
            <person name="Nordberg H.P."/>
            <person name="Cantor M.N."/>
            <person name="Hua S.X."/>
        </authorList>
    </citation>
    <scope>NUCLEOTIDE SEQUENCE [LARGE SCALE GENOMIC DNA]</scope>
    <source>
        <strain evidence="1 2">441</strain>
    </source>
</reference>
<dbReference type="HOGENOM" id="CLU_1563486_0_0_1"/>
<evidence type="ECO:0000313" key="2">
    <source>
        <dbReference type="Proteomes" id="UP000054018"/>
    </source>
</evidence>